<keyword evidence="4" id="KW-0206">Cytoskeleton</keyword>
<dbReference type="GO" id="GO:0007018">
    <property type="term" value="P:microtubule-based movement"/>
    <property type="evidence" value="ECO:0007669"/>
    <property type="project" value="InterPro"/>
</dbReference>
<dbReference type="PANTHER" id="PTHR47971:SF20">
    <property type="entry name" value="KINESIN-LIKE PROTEIN KIF24"/>
    <property type="match status" value="1"/>
</dbReference>
<dbReference type="PROSITE" id="PS00411">
    <property type="entry name" value="KINESIN_MOTOR_1"/>
    <property type="match status" value="1"/>
</dbReference>
<dbReference type="GO" id="GO:0007019">
    <property type="term" value="P:microtubule depolymerization"/>
    <property type="evidence" value="ECO:0007669"/>
    <property type="project" value="TreeGrafter"/>
</dbReference>
<evidence type="ECO:0000256" key="5">
    <source>
        <dbReference type="PROSITE-ProRule" id="PRU00283"/>
    </source>
</evidence>
<dbReference type="InterPro" id="IPR001752">
    <property type="entry name" value="Kinesin_motor_dom"/>
</dbReference>
<dbReference type="PANTHER" id="PTHR47971">
    <property type="entry name" value="KINESIN-RELATED PROTEIN 6"/>
    <property type="match status" value="1"/>
</dbReference>
<dbReference type="PROSITE" id="PS50067">
    <property type="entry name" value="KINESIN_MOTOR_2"/>
    <property type="match status" value="1"/>
</dbReference>
<evidence type="ECO:0000313" key="8">
    <source>
        <dbReference type="Ensembl" id="ENSSFOP00015017212.2"/>
    </source>
</evidence>
<keyword evidence="9" id="KW-1185">Reference proteome</keyword>
<evidence type="ECO:0000313" key="9">
    <source>
        <dbReference type="Proteomes" id="UP000694397"/>
    </source>
</evidence>
<protein>
    <submittedName>
        <fullName evidence="8">Kinesin-like protein KIF24</fullName>
    </submittedName>
</protein>
<sequence length="1092" mass="120970">MVDCVDNLLEVISCGSRERRQGASGVNCDSSRSHALLQIHLRDSKHQLIGRISFVDLAGSERAADTRKPDRQNRIEGAEINQSLLALKECIRALDQEHMHPPFRQSKLTQVLKDSFIGNSKTCMIANISPSHLATEHTLNTLRYADRVKELKKGNTNLLNPPTANSKYSDGPSPKLSKNKMEKSPLKKVRSGGYTTGIDDCFPASSPLRIEFPFADALLCSTPKFATEEKHHEQKGEVFLDHTTPVRGTLRNGMSKHSKELGKRWVAKGTKNNVGHYLKGSAKNAEQATKQSGEHEVQESICWKKLEQRFLLEEKFPGERDVHDIIKTKKDKLMDKREKNQNQDQDRWEEYQKVRQKEETEAVKHLRRYHQQLQKLPYPPASLSGRLVQQTLADLVGMNKCVVQSQAVNRGTAIHTSPKITPVVWVGEDKDPTNNLCKDRLETDKVWCSRSSRQTIMTVWETKDCLSRGVIPEQILSRREESAEVTGSSQESSSSYQLDFSGYAGTREMLEQNGLFASRWAMLQGKMERLDVDKQESGGAQVPTICRTVDDLTFERLQLPAREESDSWEGEGEGMVQSNTYGLSKWSIEEECNGAWNTCDLSESSNGSSNVLAEKPLSSFIYKTLLNPEDHGNVSLDHEAVSHGVQDGLCTRDLHDTSDIPSYPLLRGNINSHEPSCSCSSDKVQIAGWMKGIQCIASAQGVETGPLFSSEVFPLGQASSEADAYGSPDAETEKGSQELKEIKGDAYSRAPLNIPQITSDNSTDTSTCSNTTMGPLSISLLDVERQAATDSIFQHDCSPLCNSVRERKEEGVEEEAPLFFSDAARGVNYSKSAVKLKGQTRHQWSFMDPSLLNGNSLETAAQHGGKVHSDPTVCIGVTHKQDYSPAKKVQVDLCREMVALEFAQDVDLLKQHAATSIDGFPCAGSPGASGNVGKVSNWDSSNAVHISGVGLEKLVSDTSSRKAVLADQVLKDGCLEEPLHSPRQDSAWLSCAASSHSESIMSAAEPNTALLCKTKLGEARRFVVQAHCEQLAKMELLCRREEALLSMQPNMDFNDYVLMLEEIMELQSQCVHSMRLQLDLYLTSRAQPSHTA</sequence>
<dbReference type="Proteomes" id="UP000694397">
    <property type="component" value="Chromosome 17"/>
</dbReference>
<dbReference type="SUPFAM" id="SSF52540">
    <property type="entry name" value="P-loop containing nucleoside triphosphate hydrolases"/>
    <property type="match status" value="1"/>
</dbReference>
<gene>
    <name evidence="8" type="primary">LOC108938955</name>
</gene>
<dbReference type="PRINTS" id="PR00380">
    <property type="entry name" value="KINESINHEAVY"/>
</dbReference>
<organism evidence="8 9">
    <name type="scientific">Scleropages formosus</name>
    <name type="common">Asian bonytongue</name>
    <name type="synonym">Osteoglossum formosum</name>
    <dbReference type="NCBI Taxonomy" id="113540"/>
    <lineage>
        <taxon>Eukaryota</taxon>
        <taxon>Metazoa</taxon>
        <taxon>Chordata</taxon>
        <taxon>Craniata</taxon>
        <taxon>Vertebrata</taxon>
        <taxon>Euteleostomi</taxon>
        <taxon>Actinopterygii</taxon>
        <taxon>Neopterygii</taxon>
        <taxon>Teleostei</taxon>
        <taxon>Osteoglossocephala</taxon>
        <taxon>Osteoglossomorpha</taxon>
        <taxon>Osteoglossiformes</taxon>
        <taxon>Osteoglossidae</taxon>
        <taxon>Scleropages</taxon>
    </lineage>
</organism>
<dbReference type="InterPro" id="IPR036961">
    <property type="entry name" value="Kinesin_motor_dom_sf"/>
</dbReference>
<dbReference type="GO" id="GO:0005874">
    <property type="term" value="C:microtubule"/>
    <property type="evidence" value="ECO:0007669"/>
    <property type="project" value="TreeGrafter"/>
</dbReference>
<reference evidence="8" key="3">
    <citation type="submission" date="2025-09" db="UniProtKB">
        <authorList>
            <consortium name="Ensembl"/>
        </authorList>
    </citation>
    <scope>IDENTIFICATION</scope>
</reference>
<proteinExistence type="inferred from homology"/>
<dbReference type="OrthoDB" id="3176171at2759"/>
<keyword evidence="2" id="KW-0547">Nucleotide-binding</keyword>
<feature type="compositionally biased region" description="Polar residues" evidence="6">
    <location>
        <begin position="154"/>
        <end position="168"/>
    </location>
</feature>
<reference evidence="8" key="2">
    <citation type="submission" date="2025-08" db="UniProtKB">
        <authorList>
            <consortium name="Ensembl"/>
        </authorList>
    </citation>
    <scope>IDENTIFICATION</scope>
</reference>
<dbReference type="Gene3D" id="3.40.850.10">
    <property type="entry name" value="Kinesin motor domain"/>
    <property type="match status" value="1"/>
</dbReference>
<evidence type="ECO:0000256" key="6">
    <source>
        <dbReference type="SAM" id="MobiDB-lite"/>
    </source>
</evidence>
<evidence type="ECO:0000256" key="1">
    <source>
        <dbReference type="ARBA" id="ARBA00004245"/>
    </source>
</evidence>
<feature type="domain" description="Kinesin motor" evidence="7">
    <location>
        <begin position="1"/>
        <end position="151"/>
    </location>
</feature>
<evidence type="ECO:0000256" key="3">
    <source>
        <dbReference type="ARBA" id="ARBA00022840"/>
    </source>
</evidence>
<feature type="region of interest" description="Disordered" evidence="6">
    <location>
        <begin position="154"/>
        <end position="189"/>
    </location>
</feature>
<comment type="caution">
    <text evidence="5">Lacks conserved residue(s) required for the propagation of feature annotation.</text>
</comment>
<dbReference type="Pfam" id="PF00225">
    <property type="entry name" value="Kinesin"/>
    <property type="match status" value="1"/>
</dbReference>
<dbReference type="GeneTree" id="ENSGT00940000154046"/>
<dbReference type="AlphaFoldDB" id="A0A8C9RRQ8"/>
<reference evidence="8 9" key="1">
    <citation type="submission" date="2019-04" db="EMBL/GenBank/DDBJ databases">
        <authorList>
            <consortium name="Wellcome Sanger Institute Data Sharing"/>
        </authorList>
    </citation>
    <scope>NUCLEOTIDE SEQUENCE [LARGE SCALE GENOMIC DNA]</scope>
</reference>
<name>A0A8C9RRQ8_SCLFO</name>
<dbReference type="InterPro" id="IPR019821">
    <property type="entry name" value="Kinesin_motor_CS"/>
</dbReference>
<comment type="subcellular location">
    <subcellularLocation>
        <location evidence="1">Cytoplasm</location>
        <location evidence="1">Cytoskeleton</location>
    </subcellularLocation>
</comment>
<dbReference type="Ensembl" id="ENSSFOT00015017408.2">
    <property type="protein sequence ID" value="ENSSFOP00015017212.2"/>
    <property type="gene ID" value="ENSSFOG00015011070.2"/>
</dbReference>
<dbReference type="InterPro" id="IPR027417">
    <property type="entry name" value="P-loop_NTPase"/>
</dbReference>
<dbReference type="GO" id="GO:0005524">
    <property type="term" value="F:ATP binding"/>
    <property type="evidence" value="ECO:0007669"/>
    <property type="project" value="UniProtKB-KW"/>
</dbReference>
<evidence type="ECO:0000256" key="4">
    <source>
        <dbReference type="ARBA" id="ARBA00023212"/>
    </source>
</evidence>
<keyword evidence="3" id="KW-0067">ATP-binding</keyword>
<dbReference type="InterPro" id="IPR027640">
    <property type="entry name" value="Kinesin-like_fam"/>
</dbReference>
<dbReference type="SMART" id="SM00129">
    <property type="entry name" value="KISc"/>
    <property type="match status" value="1"/>
</dbReference>
<accession>A0A8C9RRQ8</accession>
<evidence type="ECO:0000259" key="7">
    <source>
        <dbReference type="PROSITE" id="PS50067"/>
    </source>
</evidence>
<keyword evidence="4" id="KW-0963">Cytoplasm</keyword>
<dbReference type="FunFam" id="3.40.850.10:FF:000071">
    <property type="entry name" value="Kinesin-like KIF24"/>
    <property type="match status" value="1"/>
</dbReference>
<comment type="similarity">
    <text evidence="5">Belongs to the TRAFAC class myosin-kinesin ATPase superfamily. Kinesin family.</text>
</comment>
<dbReference type="GO" id="GO:0003777">
    <property type="term" value="F:microtubule motor activity"/>
    <property type="evidence" value="ECO:0007669"/>
    <property type="project" value="InterPro"/>
</dbReference>
<evidence type="ECO:0000256" key="2">
    <source>
        <dbReference type="ARBA" id="ARBA00022741"/>
    </source>
</evidence>
<dbReference type="GO" id="GO:0008017">
    <property type="term" value="F:microtubule binding"/>
    <property type="evidence" value="ECO:0007669"/>
    <property type="project" value="InterPro"/>
</dbReference>